<accession>A0A1S3HG03</accession>
<keyword evidence="2" id="KW-1185">Reference proteome</keyword>
<feature type="domain" description="Muconolactone isomerase" evidence="1">
    <location>
        <begin position="9"/>
        <end position="82"/>
    </location>
</feature>
<dbReference type="InParanoid" id="A0A1S3HG03"/>
<evidence type="ECO:0000313" key="2">
    <source>
        <dbReference type="Proteomes" id="UP000085678"/>
    </source>
</evidence>
<evidence type="ECO:0000259" key="1">
    <source>
        <dbReference type="Pfam" id="PF02426"/>
    </source>
</evidence>
<name>A0A1S3HG03_LINAN</name>
<dbReference type="Gene3D" id="3.30.70.1060">
    <property type="entry name" value="Dimeric alpha+beta barrel"/>
    <property type="match status" value="1"/>
</dbReference>
<organism evidence="2 3">
    <name type="scientific">Lingula anatina</name>
    <name type="common">Brachiopod</name>
    <name type="synonym">Lingula unguis</name>
    <dbReference type="NCBI Taxonomy" id="7574"/>
    <lineage>
        <taxon>Eukaryota</taxon>
        <taxon>Metazoa</taxon>
        <taxon>Spiralia</taxon>
        <taxon>Lophotrochozoa</taxon>
        <taxon>Brachiopoda</taxon>
        <taxon>Linguliformea</taxon>
        <taxon>Lingulata</taxon>
        <taxon>Lingulida</taxon>
        <taxon>Linguloidea</taxon>
        <taxon>Lingulidae</taxon>
        <taxon>Lingula</taxon>
    </lineage>
</organism>
<dbReference type="Pfam" id="PF02426">
    <property type="entry name" value="MIase"/>
    <property type="match status" value="1"/>
</dbReference>
<dbReference type="InterPro" id="IPR011008">
    <property type="entry name" value="Dimeric_a/b-barrel"/>
</dbReference>
<protein>
    <submittedName>
        <fullName evidence="3">Uncharacterized protein LOC106154565</fullName>
    </submittedName>
</protein>
<dbReference type="KEGG" id="lak:106154565"/>
<proteinExistence type="predicted"/>
<dbReference type="RefSeq" id="XP_013384411.1">
    <property type="nucleotide sequence ID" value="XM_013528957.1"/>
</dbReference>
<dbReference type="SUPFAM" id="SSF54909">
    <property type="entry name" value="Dimeric alpha+beta barrel"/>
    <property type="match status" value="1"/>
</dbReference>
<sequence>MLNFEVEYKGMSQDILMRNWKEEAQFALTTRQQGTELELFKAMGERKIVAFINVNTPEQLDDIAWNLPIMKSIGDQVHILCKSVRLYSDYLQDLQSNFAE</sequence>
<dbReference type="OrthoDB" id="5961967at2759"/>
<reference evidence="3" key="1">
    <citation type="submission" date="2025-08" db="UniProtKB">
        <authorList>
            <consortium name="RefSeq"/>
        </authorList>
    </citation>
    <scope>IDENTIFICATION</scope>
    <source>
        <tissue evidence="3">Gonads</tissue>
    </source>
</reference>
<dbReference type="GeneID" id="106154565"/>
<gene>
    <name evidence="3" type="primary">LOC106154565</name>
</gene>
<dbReference type="Proteomes" id="UP000085678">
    <property type="component" value="Unplaced"/>
</dbReference>
<evidence type="ECO:0000313" key="3">
    <source>
        <dbReference type="RefSeq" id="XP_013384411.1"/>
    </source>
</evidence>
<dbReference type="AlphaFoldDB" id="A0A1S3HG03"/>
<dbReference type="InterPro" id="IPR026029">
    <property type="entry name" value="MLI_dom"/>
</dbReference>